<reference evidence="3 4" key="1">
    <citation type="submission" date="2021-06" db="EMBL/GenBank/DDBJ databases">
        <title>Microbial metabolic specificity influences pelagic lipid remineralization.</title>
        <authorList>
            <person name="Behrendt L."/>
            <person name="Hunter J.E."/>
            <person name="Alcolombri U."/>
            <person name="Smriga S."/>
            <person name="Mincer T."/>
            <person name="Lowenstein D.P."/>
            <person name="Peaudecerf F.J."/>
            <person name="Fernandez V.I."/>
            <person name="Fredricks H."/>
            <person name="Almblad H."/>
            <person name="Harrison J.J."/>
            <person name="Stocker R."/>
            <person name="Van Mooy B.A.S."/>
        </authorList>
    </citation>
    <scope>NUCLEOTIDE SEQUENCE [LARGE SCALE GENOMIC DNA]</scope>
    <source>
        <strain evidence="3 4">HP15-B</strain>
    </source>
</reference>
<dbReference type="EMBL" id="CP076686">
    <property type="protein sequence ID" value="QWV14405.1"/>
    <property type="molecule type" value="Genomic_DNA"/>
</dbReference>
<evidence type="ECO:0000313" key="4">
    <source>
        <dbReference type="Proteomes" id="UP000683442"/>
    </source>
</evidence>
<gene>
    <name evidence="3" type="ORF">KQ249_07380</name>
</gene>
<dbReference type="RefSeq" id="WP_014576168.1">
    <property type="nucleotide sequence ID" value="NZ_CP076686.1"/>
</dbReference>
<proteinExistence type="predicted"/>
<evidence type="ECO:0000256" key="1">
    <source>
        <dbReference type="SAM" id="MobiDB-lite"/>
    </source>
</evidence>
<keyword evidence="2" id="KW-1133">Transmembrane helix</keyword>
<feature type="region of interest" description="Disordered" evidence="1">
    <location>
        <begin position="501"/>
        <end position="534"/>
    </location>
</feature>
<feature type="transmembrane region" description="Helical" evidence="2">
    <location>
        <begin position="429"/>
        <end position="447"/>
    </location>
</feature>
<keyword evidence="4" id="KW-1185">Reference proteome</keyword>
<protein>
    <recommendedName>
        <fullName evidence="5">Phage tail tape measure protein</fullName>
    </recommendedName>
</protein>
<evidence type="ECO:0000313" key="3">
    <source>
        <dbReference type="EMBL" id="QWV14405.1"/>
    </source>
</evidence>
<evidence type="ECO:0008006" key="5">
    <source>
        <dbReference type="Google" id="ProtNLM"/>
    </source>
</evidence>
<sequence length="584" mass="61758">MANKRLNATITIGGGVGRTLTKGLTSTKARLGEVGDSIRTVEKRQKTLGKSIDTFGRMGRNVDGLRREYGQLTGQLDTLRRKQEQLLRVEKARQRVSGAYSNFTGQVGKSVTTLRNASIAAIGAGTAMVGLTNKVASTGDAVAKTSRAIEFNAQAYQEYQFAADRVGVSQETFNQSLLAFGKRLGELKTRGSGALATQLKEMNPALYETLEATESTQEAFEIYTQAMREATDASERNAMASAAFSRAGLKMGLIAQSSSEEIQRLRQRAQELGYVLGDDDLAAAEKFTDEMTNMQATLGGVGKLIGAELMPVMSKFFNRFTSFVVENRDKISGWAQTIAEKTESALPAIIGAAKGIGEMMMTVGRLTSKLANLVGGFDNLAIVLIGIKFAPLVISAVKLVGALGSLATALPMVATGIKAIGVALAANPIGLIVTAIAGAAFLVYKYWEPISEFFSDLWSGITSAASAAFDWIGEKLSWVGKAAGKVASFFGIGDDDAGSASAGGSYAPRPGPPPIAQAEQQAAAMSGSTSNTRNMRGGDTFNISITQQPGEDAEGLAQRVARIIEQRRNEEGSGALYDQPAGAY</sequence>
<dbReference type="Proteomes" id="UP000683442">
    <property type="component" value="Chromosome"/>
</dbReference>
<name>A0ABX8IKY5_9GAMM</name>
<dbReference type="GeneID" id="78559253"/>
<keyword evidence="2" id="KW-0812">Transmembrane</keyword>
<accession>A0ABX8IKY5</accession>
<organism evidence="3 4">
    <name type="scientific">Marinobacter adhaerens</name>
    <dbReference type="NCBI Taxonomy" id="1033846"/>
    <lineage>
        <taxon>Bacteria</taxon>
        <taxon>Pseudomonadati</taxon>
        <taxon>Pseudomonadota</taxon>
        <taxon>Gammaproteobacteria</taxon>
        <taxon>Pseudomonadales</taxon>
        <taxon>Marinobacteraceae</taxon>
        <taxon>Marinobacter</taxon>
    </lineage>
</organism>
<evidence type="ECO:0000256" key="2">
    <source>
        <dbReference type="SAM" id="Phobius"/>
    </source>
</evidence>
<keyword evidence="2" id="KW-0472">Membrane</keyword>